<organism evidence="3 4">
    <name type="scientific">Monascus purpureus</name>
    <name type="common">Red mold</name>
    <name type="synonym">Monascus anka</name>
    <dbReference type="NCBI Taxonomy" id="5098"/>
    <lineage>
        <taxon>Eukaryota</taxon>
        <taxon>Fungi</taxon>
        <taxon>Dikarya</taxon>
        <taxon>Ascomycota</taxon>
        <taxon>Pezizomycotina</taxon>
        <taxon>Eurotiomycetes</taxon>
        <taxon>Eurotiomycetidae</taxon>
        <taxon>Eurotiales</taxon>
        <taxon>Aspergillaceae</taxon>
        <taxon>Monascus</taxon>
    </lineage>
</organism>
<feature type="compositionally biased region" description="Low complexity" evidence="2">
    <location>
        <begin position="1"/>
        <end position="12"/>
    </location>
</feature>
<evidence type="ECO:0000313" key="4">
    <source>
        <dbReference type="Proteomes" id="UP000319663"/>
    </source>
</evidence>
<sequence>MPSSSVSPPTTVDQLRNSINNAQNATNESSEEESNISGDHLRGRLDRIFTGSLIQAELAAQHQQDIKKLLHANQRKNWKKTRRSLQTGGVLSIKDANHRIEAKNLERMKKDVRRAQQDQKILEKEKERLANRPPLNEAENEALEGFMVGPDGEPLIFKNITSLDG</sequence>
<keyword evidence="4" id="KW-1185">Reference proteome</keyword>
<evidence type="ECO:0000313" key="3">
    <source>
        <dbReference type="EMBL" id="TQB77032.1"/>
    </source>
</evidence>
<dbReference type="Proteomes" id="UP000319663">
    <property type="component" value="Unassembled WGS sequence"/>
</dbReference>
<name>A0A507R2R2_MONPU</name>
<accession>A0A507R2R2</accession>
<evidence type="ECO:0000256" key="1">
    <source>
        <dbReference type="SAM" id="Coils"/>
    </source>
</evidence>
<gene>
    <name evidence="3" type="ORF">MPDQ_005515</name>
</gene>
<dbReference type="STRING" id="5098.A0A507R2R2"/>
<proteinExistence type="predicted"/>
<evidence type="ECO:0000256" key="2">
    <source>
        <dbReference type="SAM" id="MobiDB-lite"/>
    </source>
</evidence>
<comment type="caution">
    <text evidence="3">The sequence shown here is derived from an EMBL/GenBank/DDBJ whole genome shotgun (WGS) entry which is preliminary data.</text>
</comment>
<feature type="region of interest" description="Disordered" evidence="2">
    <location>
        <begin position="1"/>
        <end position="39"/>
    </location>
</feature>
<dbReference type="EMBL" id="VIFY01000004">
    <property type="protein sequence ID" value="TQB77032.1"/>
    <property type="molecule type" value="Genomic_DNA"/>
</dbReference>
<reference evidence="3 4" key="1">
    <citation type="submission" date="2019-06" db="EMBL/GenBank/DDBJ databases">
        <title>Wine fermentation using esterase from Monascus purpureus.</title>
        <authorList>
            <person name="Geng C."/>
            <person name="Zhang Y."/>
        </authorList>
    </citation>
    <scope>NUCLEOTIDE SEQUENCE [LARGE SCALE GENOMIC DNA]</scope>
    <source>
        <strain evidence="3">HQ1</strain>
    </source>
</reference>
<protein>
    <submittedName>
        <fullName evidence="3">Uncharacterized protein</fullName>
    </submittedName>
</protein>
<feature type="coiled-coil region" evidence="1">
    <location>
        <begin position="98"/>
        <end position="132"/>
    </location>
</feature>
<dbReference type="AlphaFoldDB" id="A0A507R2R2"/>
<keyword evidence="1" id="KW-0175">Coiled coil</keyword>